<accession>A0A7W8ALU4</accession>
<evidence type="ECO:0000313" key="2">
    <source>
        <dbReference type="Proteomes" id="UP000531231"/>
    </source>
</evidence>
<dbReference type="Proteomes" id="UP000531231">
    <property type="component" value="Unassembled WGS sequence"/>
</dbReference>
<dbReference type="AlphaFoldDB" id="A0A7W8ALU4"/>
<dbReference type="RefSeq" id="WP_151160125.1">
    <property type="nucleotide sequence ID" value="NZ_JACHIL010000005.1"/>
</dbReference>
<proteinExistence type="predicted"/>
<name>A0A7W8ALU4_9HYPH</name>
<reference evidence="1 2" key="1">
    <citation type="submission" date="2020-08" db="EMBL/GenBank/DDBJ databases">
        <title>Genomic Encyclopedia of Type Strains, Phase IV (KMG-IV): sequencing the most valuable type-strain genomes for metagenomic binning, comparative biology and taxonomic classification.</title>
        <authorList>
            <person name="Goeker M."/>
        </authorList>
    </citation>
    <scope>NUCLEOTIDE SEQUENCE [LARGE SCALE GENOMIC DNA]</scope>
    <source>
        <strain evidence="1 2">DSM 25620</strain>
    </source>
</reference>
<evidence type="ECO:0000313" key="1">
    <source>
        <dbReference type="EMBL" id="MBB5092214.1"/>
    </source>
</evidence>
<comment type="caution">
    <text evidence="1">The sequence shown here is derived from an EMBL/GenBank/DDBJ whole genome shotgun (WGS) entry which is preliminary data.</text>
</comment>
<organism evidence="1 2">
    <name type="scientific">Pseudochrobactrum saccharolyticum</name>
    <dbReference type="NCBI Taxonomy" id="354352"/>
    <lineage>
        <taxon>Bacteria</taxon>
        <taxon>Pseudomonadati</taxon>
        <taxon>Pseudomonadota</taxon>
        <taxon>Alphaproteobacteria</taxon>
        <taxon>Hyphomicrobiales</taxon>
        <taxon>Brucellaceae</taxon>
        <taxon>Pseudochrobactrum</taxon>
    </lineage>
</organism>
<keyword evidence="2" id="KW-1185">Reference proteome</keyword>
<protein>
    <submittedName>
        <fullName evidence="1">Uncharacterized protein</fullName>
    </submittedName>
</protein>
<sequence length="69" mass="7465">METVAIDNRSEFALWAIQRAQEIVTQQGAALAIAARDMNEEELARTAADLGSAISDALIDVFDGLMVQE</sequence>
<dbReference type="EMBL" id="JACHIL010000005">
    <property type="protein sequence ID" value="MBB5092214.1"/>
    <property type="molecule type" value="Genomic_DNA"/>
</dbReference>
<gene>
    <name evidence="1" type="ORF">HNQ68_002768</name>
</gene>